<comment type="caution">
    <text evidence="1">The sequence shown here is derived from an EMBL/GenBank/DDBJ whole genome shotgun (WGS) entry which is preliminary data.</text>
</comment>
<dbReference type="EMBL" id="AFAR01000289">
    <property type="protein sequence ID" value="EGF24445.1"/>
    <property type="molecule type" value="Genomic_DNA"/>
</dbReference>
<dbReference type="PATRIC" id="fig|991778.3.peg.5983"/>
<protein>
    <submittedName>
        <fullName evidence="1">Uncharacterized protein</fullName>
    </submittedName>
</protein>
<evidence type="ECO:0000313" key="1">
    <source>
        <dbReference type="EMBL" id="EGF24445.1"/>
    </source>
</evidence>
<reference evidence="1 2" key="1">
    <citation type="journal article" date="2013" name="Mar. Genomics">
        <title>Expression of sulfatases in Rhodopirellula baltica and the diversity of sulfatases in the genus Rhodopirellula.</title>
        <authorList>
            <person name="Wegner C.E."/>
            <person name="Richter-Heitmann T."/>
            <person name="Klindworth A."/>
            <person name="Klockow C."/>
            <person name="Richter M."/>
            <person name="Achstetter T."/>
            <person name="Glockner F.O."/>
            <person name="Harder J."/>
        </authorList>
    </citation>
    <scope>NUCLEOTIDE SEQUENCE [LARGE SCALE GENOMIC DNA]</scope>
    <source>
        <strain evidence="1 2">WH47</strain>
    </source>
</reference>
<sequence length="67" mass="7558">MIGMNSMSHWRVRSGHAWEPWRTPNRSQTRSLLPICFVAVLYAVCEGGRPTTEQTIDIDSNARVQAA</sequence>
<proteinExistence type="predicted"/>
<organism evidence="1 2">
    <name type="scientific">Rhodopirellula baltica WH47</name>
    <dbReference type="NCBI Taxonomy" id="991778"/>
    <lineage>
        <taxon>Bacteria</taxon>
        <taxon>Pseudomonadati</taxon>
        <taxon>Planctomycetota</taxon>
        <taxon>Planctomycetia</taxon>
        <taxon>Pirellulales</taxon>
        <taxon>Pirellulaceae</taxon>
        <taxon>Rhodopirellula</taxon>
    </lineage>
</organism>
<dbReference type="AlphaFoldDB" id="F2B0Y4"/>
<accession>F2B0Y4</accession>
<name>F2B0Y4_RHOBT</name>
<dbReference type="Proteomes" id="UP000006222">
    <property type="component" value="Unassembled WGS sequence"/>
</dbReference>
<gene>
    <name evidence="1" type="ORF">RBWH47_05054</name>
</gene>
<evidence type="ECO:0000313" key="2">
    <source>
        <dbReference type="Proteomes" id="UP000006222"/>
    </source>
</evidence>